<evidence type="ECO:0000259" key="12">
    <source>
        <dbReference type="SMART" id="SM00892"/>
    </source>
</evidence>
<dbReference type="SMART" id="SM00892">
    <property type="entry name" value="Endonuclease_NS"/>
    <property type="match status" value="1"/>
</dbReference>
<dbReference type="InterPro" id="IPR020821">
    <property type="entry name" value="ENPP1-3/EXOG-like_nuc-like"/>
</dbReference>
<dbReference type="InterPro" id="IPR018524">
    <property type="entry name" value="DNA/RNA_endonuclease_AS"/>
</dbReference>
<organism evidence="13 14">
    <name type="scientific">Cerrena zonata</name>
    <dbReference type="NCBI Taxonomy" id="2478898"/>
    <lineage>
        <taxon>Eukaryota</taxon>
        <taxon>Fungi</taxon>
        <taxon>Dikarya</taxon>
        <taxon>Basidiomycota</taxon>
        <taxon>Agaricomycotina</taxon>
        <taxon>Agaricomycetes</taxon>
        <taxon>Polyporales</taxon>
        <taxon>Cerrenaceae</taxon>
        <taxon>Cerrena</taxon>
    </lineage>
</organism>
<dbReference type="InterPro" id="IPR001604">
    <property type="entry name" value="Endo_G_ENPP1-like_dom"/>
</dbReference>
<dbReference type="SMART" id="SM00477">
    <property type="entry name" value="NUC"/>
    <property type="match status" value="1"/>
</dbReference>
<name>A0AAW0GS49_9APHY</name>
<dbReference type="PANTHER" id="PTHR13966:SF5">
    <property type="entry name" value="ENDONUCLEASE G, MITOCHONDRIAL"/>
    <property type="match status" value="1"/>
</dbReference>
<comment type="caution">
    <text evidence="13">The sequence shown here is derived from an EMBL/GenBank/DDBJ whole genome shotgun (WGS) entry which is preliminary data.</text>
</comment>
<dbReference type="PROSITE" id="PS01070">
    <property type="entry name" value="NUCLEASE_NON_SPEC"/>
    <property type="match status" value="1"/>
</dbReference>
<dbReference type="EC" id="3.1.30.-" evidence="10"/>
<comment type="cofactor">
    <cofactor evidence="1 10">
        <name>Mg(2+)</name>
        <dbReference type="ChEBI" id="CHEBI:18420"/>
    </cofactor>
</comment>
<dbReference type="GO" id="GO:0003676">
    <property type="term" value="F:nucleic acid binding"/>
    <property type="evidence" value="ECO:0007669"/>
    <property type="project" value="InterPro"/>
</dbReference>
<dbReference type="EMBL" id="JASBNA010000001">
    <property type="protein sequence ID" value="KAK7695482.1"/>
    <property type="molecule type" value="Genomic_DNA"/>
</dbReference>
<dbReference type="Gene3D" id="3.40.570.10">
    <property type="entry name" value="Extracellular Endonuclease, subunit A"/>
    <property type="match status" value="1"/>
</dbReference>
<dbReference type="SUPFAM" id="SSF54060">
    <property type="entry name" value="His-Me finger endonucleases"/>
    <property type="match status" value="1"/>
</dbReference>
<evidence type="ECO:0000259" key="11">
    <source>
        <dbReference type="SMART" id="SM00477"/>
    </source>
</evidence>
<dbReference type="GO" id="GO:0006309">
    <property type="term" value="P:apoptotic DNA fragmentation"/>
    <property type="evidence" value="ECO:0007669"/>
    <property type="project" value="TreeGrafter"/>
</dbReference>
<evidence type="ECO:0000313" key="13">
    <source>
        <dbReference type="EMBL" id="KAK7695482.1"/>
    </source>
</evidence>
<accession>A0AAW0GS49</accession>
<gene>
    <name evidence="13" type="ORF">QCA50_000118</name>
</gene>
<evidence type="ECO:0000256" key="4">
    <source>
        <dbReference type="ARBA" id="ARBA00022723"/>
    </source>
</evidence>
<dbReference type="InterPro" id="IPR044929">
    <property type="entry name" value="DNA/RNA_non-sp_Endonuclease_sf"/>
</dbReference>
<dbReference type="GO" id="GO:0004521">
    <property type="term" value="F:RNA endonuclease activity"/>
    <property type="evidence" value="ECO:0007669"/>
    <property type="project" value="TreeGrafter"/>
</dbReference>
<dbReference type="PANTHER" id="PTHR13966">
    <property type="entry name" value="ENDONUCLEASE RELATED"/>
    <property type="match status" value="1"/>
</dbReference>
<dbReference type="Proteomes" id="UP001385951">
    <property type="component" value="Unassembled WGS sequence"/>
</dbReference>
<evidence type="ECO:0000256" key="10">
    <source>
        <dbReference type="RuleBase" id="RU366055"/>
    </source>
</evidence>
<evidence type="ECO:0000256" key="3">
    <source>
        <dbReference type="ARBA" id="ARBA00022722"/>
    </source>
</evidence>
<dbReference type="AlphaFoldDB" id="A0AAW0GS49"/>
<dbReference type="Pfam" id="PF01223">
    <property type="entry name" value="Endonuclease_NS"/>
    <property type="match status" value="1"/>
</dbReference>
<keyword evidence="4 9" id="KW-0479">Metal-binding</keyword>
<evidence type="ECO:0000256" key="6">
    <source>
        <dbReference type="ARBA" id="ARBA00022801"/>
    </source>
</evidence>
<dbReference type="GO" id="GO:0046872">
    <property type="term" value="F:metal ion binding"/>
    <property type="evidence" value="ECO:0007669"/>
    <property type="project" value="UniProtKB-KW"/>
</dbReference>
<feature type="binding site" evidence="9">
    <location>
        <position position="209"/>
    </location>
    <ligand>
        <name>Mg(2+)</name>
        <dbReference type="ChEBI" id="CHEBI:18420"/>
        <note>catalytic</note>
    </ligand>
</feature>
<dbReference type="GO" id="GO:0005743">
    <property type="term" value="C:mitochondrial inner membrane"/>
    <property type="evidence" value="ECO:0007669"/>
    <property type="project" value="TreeGrafter"/>
</dbReference>
<proteinExistence type="inferred from homology"/>
<dbReference type="InterPro" id="IPR040255">
    <property type="entry name" value="Non-specific_endonuclease"/>
</dbReference>
<keyword evidence="3 10" id="KW-0540">Nuclease</keyword>
<keyword evidence="7" id="KW-0460">Magnesium</keyword>
<evidence type="ECO:0000256" key="2">
    <source>
        <dbReference type="ARBA" id="ARBA00010052"/>
    </source>
</evidence>
<dbReference type="GO" id="GO:0005634">
    <property type="term" value="C:nucleus"/>
    <property type="evidence" value="ECO:0007669"/>
    <property type="project" value="TreeGrafter"/>
</dbReference>
<reference evidence="13 14" key="1">
    <citation type="submission" date="2022-09" db="EMBL/GenBank/DDBJ databases">
        <authorList>
            <person name="Palmer J.M."/>
        </authorList>
    </citation>
    <scope>NUCLEOTIDE SEQUENCE [LARGE SCALE GENOMIC DNA]</scope>
    <source>
        <strain evidence="13 14">DSM 7382</strain>
    </source>
</reference>
<evidence type="ECO:0000256" key="7">
    <source>
        <dbReference type="ARBA" id="ARBA00022842"/>
    </source>
</evidence>
<evidence type="ECO:0000256" key="9">
    <source>
        <dbReference type="PIRSR" id="PIRSR640255-2"/>
    </source>
</evidence>
<evidence type="ECO:0000256" key="1">
    <source>
        <dbReference type="ARBA" id="ARBA00001946"/>
    </source>
</evidence>
<feature type="domain" description="ENPP1-3/EXOG-like endonuclease/phosphodiesterase" evidence="11">
    <location>
        <begin position="103"/>
        <end position="291"/>
    </location>
</feature>
<evidence type="ECO:0000256" key="8">
    <source>
        <dbReference type="PIRSR" id="PIRSR640255-1"/>
    </source>
</evidence>
<keyword evidence="5 10" id="KW-0255">Endonuclease</keyword>
<feature type="active site" description="Proton acceptor" evidence="8">
    <location>
        <position position="177"/>
    </location>
</feature>
<evidence type="ECO:0000256" key="5">
    <source>
        <dbReference type="ARBA" id="ARBA00022759"/>
    </source>
</evidence>
<evidence type="ECO:0000313" key="14">
    <source>
        <dbReference type="Proteomes" id="UP001385951"/>
    </source>
</evidence>
<dbReference type="GO" id="GO:0000014">
    <property type="term" value="F:single-stranded DNA endodeoxyribonuclease activity"/>
    <property type="evidence" value="ECO:0007669"/>
    <property type="project" value="TreeGrafter"/>
</dbReference>
<keyword evidence="14" id="KW-1185">Reference proteome</keyword>
<dbReference type="InterPro" id="IPR044925">
    <property type="entry name" value="His-Me_finger_sf"/>
</dbReference>
<feature type="domain" description="DNA/RNA non-specific endonuclease/pyrophosphatase/phosphodiesterase" evidence="12">
    <location>
        <begin position="102"/>
        <end position="291"/>
    </location>
</feature>
<protein>
    <recommendedName>
        <fullName evidence="10">Endonuclease</fullName>
        <ecNumber evidence="10">3.1.30.-</ecNumber>
    </recommendedName>
</protein>
<sequence length="327" mass="35690">MPSSTIVHAACFAVGALVGGGVAATVTSRRKVIPPPPPPQAAKVPAPAVTVKPTTPVVKAPAPILEVESRTGQVTVSQDALTQVDNAVLRYGNPGPIADVLVRSAYVSGYDRRLRHPAWTAEHLTLAALGKSLVEAPPEEGETGDRTKSLFTEDKSIPTPFRAKLSDYLRSGYDRGHMVPAADAKMSQDAMNETFLLSNIAPQVGVGFNRHYWAYVEDWCRRLTGSFKDVYVFTIPLYLPKLDTGWEMASCAFVLPNAPIPDEAKLQNYIMPIEAVERASGLTLFSDEVKKQSKHICKTTKCEVIVRRFDEVQKKPEVLKAISGKKH</sequence>
<comment type="similarity">
    <text evidence="2 10">Belongs to the DNA/RNA non-specific endonuclease family.</text>
</comment>
<dbReference type="CDD" id="cd00091">
    <property type="entry name" value="NUC"/>
    <property type="match status" value="1"/>
</dbReference>
<keyword evidence="6 10" id="KW-0378">Hydrolase</keyword>